<name>A0ABU6J2P5_9BURK</name>
<dbReference type="Proteomes" id="UP001352263">
    <property type="component" value="Unassembled WGS sequence"/>
</dbReference>
<keyword evidence="1" id="KW-1133">Transmembrane helix</keyword>
<dbReference type="InterPro" id="IPR012495">
    <property type="entry name" value="TadE-like_dom"/>
</dbReference>
<evidence type="ECO:0000313" key="4">
    <source>
        <dbReference type="Proteomes" id="UP001352263"/>
    </source>
</evidence>
<accession>A0ABU6J2P5</accession>
<evidence type="ECO:0000259" key="2">
    <source>
        <dbReference type="Pfam" id="PF07811"/>
    </source>
</evidence>
<dbReference type="RefSeq" id="WP_326504526.1">
    <property type="nucleotide sequence ID" value="NZ_JAWIIV010000001.1"/>
</dbReference>
<feature type="transmembrane region" description="Helical" evidence="1">
    <location>
        <begin position="21"/>
        <end position="44"/>
    </location>
</feature>
<reference evidence="3 4" key="1">
    <citation type="submission" date="2023-10" db="EMBL/GenBank/DDBJ databases">
        <title>Noviherbaspirillum sp. CPCC 100848 genome assembly.</title>
        <authorList>
            <person name="Li X.Y."/>
            <person name="Fang X.M."/>
        </authorList>
    </citation>
    <scope>NUCLEOTIDE SEQUENCE [LARGE SCALE GENOMIC DNA]</scope>
    <source>
        <strain evidence="3 4">CPCC 100848</strain>
    </source>
</reference>
<dbReference type="EMBL" id="JAWIIV010000001">
    <property type="protein sequence ID" value="MEC4717778.1"/>
    <property type="molecule type" value="Genomic_DNA"/>
</dbReference>
<feature type="domain" description="TadE-like" evidence="2">
    <location>
        <begin position="15"/>
        <end position="57"/>
    </location>
</feature>
<evidence type="ECO:0000313" key="3">
    <source>
        <dbReference type="EMBL" id="MEC4717778.1"/>
    </source>
</evidence>
<organism evidence="3 4">
    <name type="scientific">Noviherbaspirillum album</name>
    <dbReference type="NCBI Taxonomy" id="3080276"/>
    <lineage>
        <taxon>Bacteria</taxon>
        <taxon>Pseudomonadati</taxon>
        <taxon>Pseudomonadota</taxon>
        <taxon>Betaproteobacteria</taxon>
        <taxon>Burkholderiales</taxon>
        <taxon>Oxalobacteraceae</taxon>
        <taxon>Noviherbaspirillum</taxon>
    </lineage>
</organism>
<keyword evidence="1" id="KW-0472">Membrane</keyword>
<comment type="caution">
    <text evidence="3">The sequence shown here is derived from an EMBL/GenBank/DDBJ whole genome shotgun (WGS) entry which is preliminary data.</text>
</comment>
<dbReference type="Pfam" id="PF07811">
    <property type="entry name" value="TadE"/>
    <property type="match status" value="1"/>
</dbReference>
<gene>
    <name evidence="3" type="ORF">RY831_01320</name>
</gene>
<keyword evidence="4" id="KW-1185">Reference proteome</keyword>
<keyword evidence="1" id="KW-0812">Transmembrane</keyword>
<evidence type="ECO:0000256" key="1">
    <source>
        <dbReference type="SAM" id="Phobius"/>
    </source>
</evidence>
<protein>
    <submittedName>
        <fullName evidence="3">Pilus assembly protein</fullName>
    </submittedName>
</protein>
<sequence length="157" mass="17566">MQAACRTRTKHSQRGASAVEFAIVAPLVFFLLFAVIDLCVMFWVNLTMQHAVREGARYAVTGRSDHAPQGSAQRHLAVIEKIRENSMGLFDRVSPRINGVSHGDNGQYHTGMFGTPGQVFVLRLDGSWPLMTPMVQPFFQDGTYRFSVAATMRNEEF</sequence>
<proteinExistence type="predicted"/>